<keyword evidence="2" id="KW-1185">Reference proteome</keyword>
<name>A0A1F2P2Z8_9EURY</name>
<comment type="caution">
    <text evidence="1">The sequence shown here is derived from an EMBL/GenBank/DDBJ whole genome shotgun (WGS) entry which is preliminary data.</text>
</comment>
<dbReference type="EMBL" id="LYOR01000009">
    <property type="protein sequence ID" value="OFV65627.1"/>
    <property type="molecule type" value="Genomic_DNA"/>
</dbReference>
<sequence>MQFYNEGGIMNSKAVSLALIATVLSILISAPAGGSERIVGTGGVVAVVCTDVYGYKNYSAHYNDHFPLGSTVKVYVEATGKTSRDLSTDEYKPSITFELEGTKPPYPPGQEFTASASSSTLTNHDKSATKRTYAVISFTISSDEDLQGKYRFRITAKDNNAGGRVIGRTPYITVYGEKGATLYPPTDYHYTDLTIEPNPSAVGETVTVRVNVTNLGGKGNWKAEPVYLMVGGAEVASTNTIRLDHNESDEVTFTLDDNVLGETPGNITVRIGDLEGTIIRKEAGNSPASSGWGSKSGGSTPAPCGFEAIGASLILLFVARFIRHL</sequence>
<dbReference type="Gene3D" id="2.60.40.10">
    <property type="entry name" value="Immunoglobulins"/>
    <property type="match status" value="1"/>
</dbReference>
<evidence type="ECO:0000313" key="1">
    <source>
        <dbReference type="EMBL" id="OFV65627.1"/>
    </source>
</evidence>
<evidence type="ECO:0000313" key="2">
    <source>
        <dbReference type="Proteomes" id="UP000185779"/>
    </source>
</evidence>
<accession>A0A1F2P2Z8</accession>
<protein>
    <submittedName>
        <fullName evidence="1">Secreted protein containing APHP domain protein</fullName>
    </submittedName>
</protein>
<dbReference type="Proteomes" id="UP000185779">
    <property type="component" value="Unassembled WGS sequence"/>
</dbReference>
<dbReference type="AlphaFoldDB" id="A0A1F2P2Z8"/>
<reference evidence="1" key="1">
    <citation type="submission" date="2016-05" db="EMBL/GenBank/DDBJ databases">
        <title>Microbial consortia oxidize butane by reversing methanogenesis.</title>
        <authorList>
            <person name="Laso-Perez R."/>
            <person name="Richter M."/>
            <person name="Wegener G."/>
            <person name="Musat F."/>
        </authorList>
    </citation>
    <scope>NUCLEOTIDE SEQUENCE [LARGE SCALE GENOMIC DNA]</scope>
    <source>
        <strain evidence="1">BOX1</strain>
    </source>
</reference>
<organism evidence="1 2">
    <name type="scientific">Candidatus Syntropharchaeum butanivorans</name>
    <dbReference type="NCBI Taxonomy" id="1839936"/>
    <lineage>
        <taxon>Archaea</taxon>
        <taxon>Methanobacteriati</taxon>
        <taxon>Methanobacteriota</taxon>
        <taxon>Stenosarchaea group</taxon>
        <taxon>Methanomicrobia</taxon>
        <taxon>Methanosarcinales</taxon>
        <taxon>ANME-2 cluster</taxon>
        <taxon>Candidatus Syntropharchaeum</taxon>
    </lineage>
</organism>
<gene>
    <name evidence="1" type="ORF">SBU_001437</name>
</gene>
<proteinExistence type="predicted"/>
<dbReference type="InterPro" id="IPR013783">
    <property type="entry name" value="Ig-like_fold"/>
</dbReference>